<feature type="non-terminal residue" evidence="4">
    <location>
        <position position="1"/>
    </location>
</feature>
<gene>
    <name evidence="4" type="ORF">ILUMI_19009</name>
</gene>
<dbReference type="GO" id="GO:0005576">
    <property type="term" value="C:extracellular region"/>
    <property type="evidence" value="ECO:0007669"/>
    <property type="project" value="TreeGrafter"/>
</dbReference>
<evidence type="ECO:0000256" key="1">
    <source>
        <dbReference type="ARBA" id="ARBA00019235"/>
    </source>
</evidence>
<dbReference type="InterPro" id="IPR031329">
    <property type="entry name" value="NEUT/ALK_ceramidase_N"/>
</dbReference>
<dbReference type="PANTHER" id="PTHR12670">
    <property type="entry name" value="CERAMIDASE"/>
    <property type="match status" value="1"/>
</dbReference>
<feature type="non-terminal residue" evidence="4">
    <location>
        <position position="110"/>
    </location>
</feature>
<dbReference type="GO" id="GO:0042759">
    <property type="term" value="P:long-chain fatty acid biosynthetic process"/>
    <property type="evidence" value="ECO:0007669"/>
    <property type="project" value="TreeGrafter"/>
</dbReference>
<proteinExistence type="predicted"/>
<evidence type="ECO:0000313" key="5">
    <source>
        <dbReference type="Proteomes" id="UP000801492"/>
    </source>
</evidence>
<feature type="domain" description="Neutral/alkaline non-lysosomal ceramidase N-terminal" evidence="3">
    <location>
        <begin position="2"/>
        <end position="107"/>
    </location>
</feature>
<dbReference type="GO" id="GO:0046514">
    <property type="term" value="P:ceramide catabolic process"/>
    <property type="evidence" value="ECO:0007669"/>
    <property type="project" value="InterPro"/>
</dbReference>
<dbReference type="GO" id="GO:0046512">
    <property type="term" value="P:sphingosine biosynthetic process"/>
    <property type="evidence" value="ECO:0007669"/>
    <property type="project" value="TreeGrafter"/>
</dbReference>
<organism evidence="4 5">
    <name type="scientific">Ignelater luminosus</name>
    <name type="common">Cucubano</name>
    <name type="synonym">Pyrophorus luminosus</name>
    <dbReference type="NCBI Taxonomy" id="2038154"/>
    <lineage>
        <taxon>Eukaryota</taxon>
        <taxon>Metazoa</taxon>
        <taxon>Ecdysozoa</taxon>
        <taxon>Arthropoda</taxon>
        <taxon>Hexapoda</taxon>
        <taxon>Insecta</taxon>
        <taxon>Pterygota</taxon>
        <taxon>Neoptera</taxon>
        <taxon>Endopterygota</taxon>
        <taxon>Coleoptera</taxon>
        <taxon>Polyphaga</taxon>
        <taxon>Elateriformia</taxon>
        <taxon>Elateroidea</taxon>
        <taxon>Elateridae</taxon>
        <taxon>Agrypninae</taxon>
        <taxon>Pyrophorini</taxon>
        <taxon>Ignelater</taxon>
    </lineage>
</organism>
<evidence type="ECO:0000259" key="3">
    <source>
        <dbReference type="Pfam" id="PF04734"/>
    </source>
</evidence>
<keyword evidence="5" id="KW-1185">Reference proteome</keyword>
<evidence type="ECO:0000313" key="4">
    <source>
        <dbReference type="EMBL" id="KAF2887164.1"/>
    </source>
</evidence>
<sequence>GPFVAAFASSNLGDVSPNIRGPHCLNTGESCDNISSTCDGEAKICVATGPGKDMFDSTRIIAERLYKRALDMLDNGETREVTGPLKVGHKYVHMPSETAEFKQLNGTTTT</sequence>
<dbReference type="EMBL" id="VTPC01084852">
    <property type="protein sequence ID" value="KAF2887164.1"/>
    <property type="molecule type" value="Genomic_DNA"/>
</dbReference>
<comment type="caution">
    <text evidence="4">The sequence shown here is derived from an EMBL/GenBank/DDBJ whole genome shotgun (WGS) entry which is preliminary data.</text>
</comment>
<protein>
    <recommendedName>
        <fullName evidence="1">Neutral ceramidase</fullName>
    </recommendedName>
</protein>
<dbReference type="InterPro" id="IPR006823">
    <property type="entry name" value="Ceramidase_alk"/>
</dbReference>
<name>A0A8K0CIW4_IGNLU</name>
<dbReference type="Proteomes" id="UP000801492">
    <property type="component" value="Unassembled WGS sequence"/>
</dbReference>
<dbReference type="Pfam" id="PF04734">
    <property type="entry name" value="Ceramidase_alk"/>
    <property type="match status" value="1"/>
</dbReference>
<dbReference type="OrthoDB" id="191371at2759"/>
<dbReference type="GO" id="GO:0016020">
    <property type="term" value="C:membrane"/>
    <property type="evidence" value="ECO:0007669"/>
    <property type="project" value="GOC"/>
</dbReference>
<evidence type="ECO:0000256" key="2">
    <source>
        <dbReference type="PIRSR" id="PIRSR606823-1"/>
    </source>
</evidence>
<reference evidence="4" key="1">
    <citation type="submission" date="2019-08" db="EMBL/GenBank/DDBJ databases">
        <title>The genome of the North American firefly Photinus pyralis.</title>
        <authorList>
            <consortium name="Photinus pyralis genome working group"/>
            <person name="Fallon T.R."/>
            <person name="Sander Lower S.E."/>
            <person name="Weng J.-K."/>
        </authorList>
    </citation>
    <scope>NUCLEOTIDE SEQUENCE</scope>
    <source>
        <strain evidence="4">TRF0915ILg1</strain>
        <tissue evidence="4">Whole body</tissue>
    </source>
</reference>
<accession>A0A8K0CIW4</accession>
<feature type="active site" description="Nucleophile" evidence="2">
    <location>
        <position position="16"/>
    </location>
</feature>
<dbReference type="AlphaFoldDB" id="A0A8K0CIW4"/>
<dbReference type="GO" id="GO:0017040">
    <property type="term" value="F:N-acylsphingosine amidohydrolase activity"/>
    <property type="evidence" value="ECO:0007669"/>
    <property type="project" value="InterPro"/>
</dbReference>
<dbReference type="PANTHER" id="PTHR12670:SF1">
    <property type="entry name" value="NEUTRAL CERAMIDASE"/>
    <property type="match status" value="1"/>
</dbReference>